<accession>A0A919YG79</accession>
<organism evidence="1 2">
    <name type="scientific">Paenibacillus azoreducens</name>
    <dbReference type="NCBI Taxonomy" id="116718"/>
    <lineage>
        <taxon>Bacteria</taxon>
        <taxon>Bacillati</taxon>
        <taxon>Bacillota</taxon>
        <taxon>Bacilli</taxon>
        <taxon>Bacillales</taxon>
        <taxon>Paenibacillaceae</taxon>
        <taxon>Paenibacillus</taxon>
    </lineage>
</organism>
<evidence type="ECO:0000313" key="1">
    <source>
        <dbReference type="EMBL" id="GIO51081.1"/>
    </source>
</evidence>
<comment type="caution">
    <text evidence="1">The sequence shown here is derived from an EMBL/GenBank/DDBJ whole genome shotgun (WGS) entry which is preliminary data.</text>
</comment>
<dbReference type="EMBL" id="BORT01000043">
    <property type="protein sequence ID" value="GIO51081.1"/>
    <property type="molecule type" value="Genomic_DNA"/>
</dbReference>
<keyword evidence="2" id="KW-1185">Reference proteome</keyword>
<protein>
    <submittedName>
        <fullName evidence="1">Uncharacterized protein</fullName>
    </submittedName>
</protein>
<dbReference type="AlphaFoldDB" id="A0A919YG79"/>
<proteinExistence type="predicted"/>
<dbReference type="Proteomes" id="UP000682811">
    <property type="component" value="Unassembled WGS sequence"/>
</dbReference>
<gene>
    <name evidence="1" type="ORF">J34TS1_58460</name>
</gene>
<sequence length="55" mass="6626">MIPLMQDQFTHKWFPRFPSVREFGICFTLYNSGNVLGYKRFYKDYKVVTNSLDLL</sequence>
<reference evidence="1 2" key="1">
    <citation type="submission" date="2021-03" db="EMBL/GenBank/DDBJ databases">
        <title>Antimicrobial resistance genes in bacteria isolated from Japanese honey, and their potential for conferring macrolide and lincosamide resistance in the American foulbrood pathogen Paenibacillus larvae.</title>
        <authorList>
            <person name="Okamoto M."/>
            <person name="Kumagai M."/>
            <person name="Kanamori H."/>
            <person name="Takamatsu D."/>
        </authorList>
    </citation>
    <scope>NUCLEOTIDE SEQUENCE [LARGE SCALE GENOMIC DNA]</scope>
    <source>
        <strain evidence="1 2">J34TS1</strain>
    </source>
</reference>
<name>A0A919YG79_9BACL</name>
<evidence type="ECO:0000313" key="2">
    <source>
        <dbReference type="Proteomes" id="UP000682811"/>
    </source>
</evidence>